<feature type="chain" id="PRO_5046284164" evidence="2">
    <location>
        <begin position="27"/>
        <end position="322"/>
    </location>
</feature>
<name>A0ABU8VZ05_9BURK</name>
<evidence type="ECO:0000256" key="1">
    <source>
        <dbReference type="ARBA" id="ARBA00006987"/>
    </source>
</evidence>
<sequence length="322" mass="33989">MRTLRTLCIAAVSLAATLLAPVASHAADYPTHPIEIVVPSSAGGGTDMMARLFAETAKKSVPQPFIVTNKPGAGGGIGMTEAQRATPDGYKIGVLISELAIIPYLNMTKVTTADFIPIARLNGDPGLIAVRADSPYQTIDDLLAAARKQEGVVSMGNAGSGTIWHLAAAAVEQKTGVKFNHVPFQGAAPSVLALVGGHVDAITVSPAEIGPHVAVGKVRVLVAMADKRLPPPYEKVVTFKEKGVDLVLGTWRGLGVPLNTPPEIVKYLRDAARKTAQDPAFSDALLKANLQPAYMEGEQFQTFMNSQATYFKTLLATVDLKK</sequence>
<evidence type="ECO:0000313" key="3">
    <source>
        <dbReference type="EMBL" id="MEJ8823040.1"/>
    </source>
</evidence>
<dbReference type="CDD" id="cd07012">
    <property type="entry name" value="PBP2_Bug_TTT"/>
    <property type="match status" value="1"/>
</dbReference>
<comment type="similarity">
    <text evidence="1">Belongs to the UPF0065 (bug) family.</text>
</comment>
<dbReference type="Proteomes" id="UP001363010">
    <property type="component" value="Unassembled WGS sequence"/>
</dbReference>
<comment type="caution">
    <text evidence="3">The sequence shown here is derived from an EMBL/GenBank/DDBJ whole genome shotgun (WGS) entry which is preliminary data.</text>
</comment>
<dbReference type="InterPro" id="IPR005064">
    <property type="entry name" value="BUG"/>
</dbReference>
<dbReference type="InterPro" id="IPR042100">
    <property type="entry name" value="Bug_dom1"/>
</dbReference>
<dbReference type="RefSeq" id="WP_340364068.1">
    <property type="nucleotide sequence ID" value="NZ_JBBKZV010000006.1"/>
</dbReference>
<dbReference type="Gene3D" id="3.40.190.150">
    <property type="entry name" value="Bordetella uptake gene, domain 1"/>
    <property type="match status" value="1"/>
</dbReference>
<dbReference type="Gene3D" id="3.40.190.10">
    <property type="entry name" value="Periplasmic binding protein-like II"/>
    <property type="match status" value="1"/>
</dbReference>
<organism evidence="3 4">
    <name type="scientific">Variovorax humicola</name>
    <dbReference type="NCBI Taxonomy" id="1769758"/>
    <lineage>
        <taxon>Bacteria</taxon>
        <taxon>Pseudomonadati</taxon>
        <taxon>Pseudomonadota</taxon>
        <taxon>Betaproteobacteria</taxon>
        <taxon>Burkholderiales</taxon>
        <taxon>Comamonadaceae</taxon>
        <taxon>Variovorax</taxon>
    </lineage>
</organism>
<reference evidence="3 4" key="1">
    <citation type="submission" date="2024-03" db="EMBL/GenBank/DDBJ databases">
        <title>Novel species of the genus Variovorax.</title>
        <authorList>
            <person name="Liu Q."/>
            <person name="Xin Y.-H."/>
        </authorList>
    </citation>
    <scope>NUCLEOTIDE SEQUENCE [LARGE SCALE GENOMIC DNA]</scope>
    <source>
        <strain evidence="3 4">KACC 18501</strain>
    </source>
</reference>
<proteinExistence type="inferred from homology"/>
<evidence type="ECO:0000313" key="4">
    <source>
        <dbReference type="Proteomes" id="UP001363010"/>
    </source>
</evidence>
<feature type="signal peptide" evidence="2">
    <location>
        <begin position="1"/>
        <end position="26"/>
    </location>
</feature>
<keyword evidence="4" id="KW-1185">Reference proteome</keyword>
<dbReference type="Pfam" id="PF03401">
    <property type="entry name" value="TctC"/>
    <property type="match status" value="1"/>
</dbReference>
<gene>
    <name evidence="3" type="ORF">WKW80_13520</name>
</gene>
<evidence type="ECO:0000256" key="2">
    <source>
        <dbReference type="SAM" id="SignalP"/>
    </source>
</evidence>
<dbReference type="SUPFAM" id="SSF53850">
    <property type="entry name" value="Periplasmic binding protein-like II"/>
    <property type="match status" value="1"/>
</dbReference>
<accession>A0ABU8VZ05</accession>
<keyword evidence="2" id="KW-0732">Signal</keyword>
<dbReference type="PIRSF" id="PIRSF017082">
    <property type="entry name" value="YflP"/>
    <property type="match status" value="1"/>
</dbReference>
<protein>
    <submittedName>
        <fullName evidence="3">Tripartite tricarboxylate transporter substrate binding protein</fullName>
    </submittedName>
</protein>
<dbReference type="PANTHER" id="PTHR42928">
    <property type="entry name" value="TRICARBOXYLATE-BINDING PROTEIN"/>
    <property type="match status" value="1"/>
</dbReference>
<dbReference type="PANTHER" id="PTHR42928:SF5">
    <property type="entry name" value="BLR1237 PROTEIN"/>
    <property type="match status" value="1"/>
</dbReference>
<dbReference type="EMBL" id="JBBKZV010000006">
    <property type="protein sequence ID" value="MEJ8823040.1"/>
    <property type="molecule type" value="Genomic_DNA"/>
</dbReference>